<dbReference type="EMBL" id="LDJK01000007">
    <property type="protein sequence ID" value="KRG76693.1"/>
    <property type="molecule type" value="Genomic_DNA"/>
</dbReference>
<keyword evidence="2" id="KW-1185">Reference proteome</keyword>
<organism evidence="1 2">
    <name type="scientific">Stenotrophomonas chelatiphaga</name>
    <dbReference type="NCBI Taxonomy" id="517011"/>
    <lineage>
        <taxon>Bacteria</taxon>
        <taxon>Pseudomonadati</taxon>
        <taxon>Pseudomonadota</taxon>
        <taxon>Gammaproteobacteria</taxon>
        <taxon>Lysobacterales</taxon>
        <taxon>Lysobacteraceae</taxon>
        <taxon>Stenotrophomonas</taxon>
    </lineage>
</organism>
<dbReference type="Proteomes" id="UP000051386">
    <property type="component" value="Unassembled WGS sequence"/>
</dbReference>
<proteinExistence type="predicted"/>
<name>A0A0R0D525_9GAMM</name>
<dbReference type="Gene3D" id="1.10.30.50">
    <property type="match status" value="1"/>
</dbReference>
<evidence type="ECO:0000313" key="1">
    <source>
        <dbReference type="EMBL" id="KRG76693.1"/>
    </source>
</evidence>
<dbReference type="AlphaFoldDB" id="A0A0R0D525"/>
<accession>A0A0R0D525</accession>
<reference evidence="1 2" key="1">
    <citation type="submission" date="2015-05" db="EMBL/GenBank/DDBJ databases">
        <title>Genome sequencing and analysis of members of genus Stenotrophomonas.</title>
        <authorList>
            <person name="Patil P.P."/>
            <person name="Midha S."/>
            <person name="Patil P.B."/>
        </authorList>
    </citation>
    <scope>NUCLEOTIDE SEQUENCE [LARGE SCALE GENOMIC DNA]</scope>
    <source>
        <strain evidence="1 2">DSM 21508</strain>
    </source>
</reference>
<comment type="caution">
    <text evidence="1">The sequence shown here is derived from an EMBL/GenBank/DDBJ whole genome shotgun (WGS) entry which is preliminary data.</text>
</comment>
<protein>
    <submittedName>
        <fullName evidence="1">Uncharacterized protein</fullName>
    </submittedName>
</protein>
<evidence type="ECO:0000313" key="2">
    <source>
        <dbReference type="Proteomes" id="UP000051386"/>
    </source>
</evidence>
<dbReference type="RefSeq" id="WP_057507110.1">
    <property type="nucleotide sequence ID" value="NZ_LDJK01000007.1"/>
</dbReference>
<sequence>MIRIRVAEAQLRALVSAHDRRWLDKARLRTAEYRRQGRYVEGSEFWGDIKQVYIELQHEKCAYCESRLAGHALASKVHEVEHFRPKSRVSAWPPATGKGAVGFLPPCAVGRASTRGYYLLAYHPLNYVIACTRCNSTLKADFFPVRGRRSTRASTPRAARAEDPLLVYPLGTLDTDPARILRFDGVLAVPRRTRGGDHERARVTIEFFQLNHQDLTSRRARLLGALWLSLRAVQLPGLPDDLRQLQQQSIAYAQSDRAEFAACARDFVALHGADRERADTLGGLALQLATG</sequence>
<gene>
    <name evidence="1" type="ORF">ABB28_02550</name>
</gene>